<evidence type="ECO:0000313" key="3">
    <source>
        <dbReference type="Proteomes" id="UP000236732"/>
    </source>
</evidence>
<sequence>MLWRKRRWRDDQEQRPRRSFIEQVEQIPARSRLTLRLRRVSGAAVADGGRTIVQSAPDHGVSWPVASAAFTAHTARVLPDEPEPVAVPGIDETRHGRPR</sequence>
<reference evidence="2 3" key="1">
    <citation type="submission" date="2016-10" db="EMBL/GenBank/DDBJ databases">
        <authorList>
            <person name="de Groot N.N."/>
        </authorList>
    </citation>
    <scope>NUCLEOTIDE SEQUENCE [LARGE SCALE GENOMIC DNA]</scope>
    <source>
        <strain evidence="2 3">CGMCC 4.7037</strain>
    </source>
</reference>
<evidence type="ECO:0000256" key="1">
    <source>
        <dbReference type="SAM" id="MobiDB-lite"/>
    </source>
</evidence>
<keyword evidence="3" id="KW-1185">Reference proteome</keyword>
<accession>A0A1H6EQL6</accession>
<dbReference type="AlphaFoldDB" id="A0A1H6EQL6"/>
<dbReference type="Proteomes" id="UP000236732">
    <property type="component" value="Unassembled WGS sequence"/>
</dbReference>
<protein>
    <submittedName>
        <fullName evidence="2">Uncharacterized protein</fullName>
    </submittedName>
</protein>
<evidence type="ECO:0000313" key="2">
    <source>
        <dbReference type="EMBL" id="SEG99296.1"/>
    </source>
</evidence>
<feature type="region of interest" description="Disordered" evidence="1">
    <location>
        <begin position="77"/>
        <end position="99"/>
    </location>
</feature>
<proteinExistence type="predicted"/>
<name>A0A1H6EQL6_9ACTN</name>
<gene>
    <name evidence="2" type="ORF">SAMN05444920_112345</name>
</gene>
<organism evidence="2 3">
    <name type="scientific">Nonomuraea solani</name>
    <dbReference type="NCBI Taxonomy" id="1144553"/>
    <lineage>
        <taxon>Bacteria</taxon>
        <taxon>Bacillati</taxon>
        <taxon>Actinomycetota</taxon>
        <taxon>Actinomycetes</taxon>
        <taxon>Streptosporangiales</taxon>
        <taxon>Streptosporangiaceae</taxon>
        <taxon>Nonomuraea</taxon>
    </lineage>
</organism>
<dbReference type="EMBL" id="FNVT01000012">
    <property type="protein sequence ID" value="SEG99296.1"/>
    <property type="molecule type" value="Genomic_DNA"/>
</dbReference>